<keyword evidence="5 7" id="KW-0472">Membrane</keyword>
<feature type="transmembrane region" description="Helical" evidence="7">
    <location>
        <begin position="154"/>
        <end position="172"/>
    </location>
</feature>
<feature type="transmembrane region" description="Helical" evidence="7">
    <location>
        <begin position="35"/>
        <end position="54"/>
    </location>
</feature>
<evidence type="ECO:0000256" key="1">
    <source>
        <dbReference type="ARBA" id="ARBA00004651"/>
    </source>
</evidence>
<dbReference type="Proteomes" id="UP001200110">
    <property type="component" value="Unassembled WGS sequence"/>
</dbReference>
<feature type="transmembrane region" description="Helical" evidence="7">
    <location>
        <begin position="296"/>
        <end position="319"/>
    </location>
</feature>
<proteinExistence type="predicted"/>
<dbReference type="SUPFAM" id="SSF103473">
    <property type="entry name" value="MFS general substrate transporter"/>
    <property type="match status" value="1"/>
</dbReference>
<dbReference type="PROSITE" id="PS50850">
    <property type="entry name" value="MFS"/>
    <property type="match status" value="1"/>
</dbReference>
<sequence length="501" mass="52015">MSLISLVVLLEALTMNASMISTGLPGIMAYFHTNQGGWIQTAFLLVAAVISPTLGKIADMFGKRRVLLICVFVSAAGSLVSALAPNFILLLTGRAMSSLLVTCLFLGYSLIRDVYPPKTVAMAAALATSGMGVVSVATPFLTGWLMDGFGWRSLFWFFTVILVITGIGIRLFTDESSFRLRSKIDFVGAGLLGAGIGAILVAVSFGVDWGWTDGKTLGLFLVGIVMLSLWIYSARVVKAPLIDLRLLTRRSIGLTAIAAGTAYGSTTVSSTILPLMSMTSASFGLGYGFSIDAKGFAAIQSPLGVAQVIGGVLVGIMIGRGLTPRVLLALGSSLLAVGSLVIMSGMDTRWIVLVGAIITGIGTGLAYSSIPNVQFSTVPPQLQASTASIVATSQSMLGAILPVAVFTLLNSNVARVVDGVTLYSANGMKFAWIGAAGIALISVVAVLFVPRKIIEVTVQNDAVGDLTVIGEPNDVSSIAPSGQSAEVDPPTATHRAVATTR</sequence>
<dbReference type="InterPro" id="IPR020846">
    <property type="entry name" value="MFS_dom"/>
</dbReference>
<feature type="domain" description="Major facilitator superfamily (MFS) profile" evidence="8">
    <location>
        <begin position="1"/>
        <end position="454"/>
    </location>
</feature>
<dbReference type="RefSeq" id="WP_236998373.1">
    <property type="nucleotide sequence ID" value="NZ_JAKKOR010000008.1"/>
</dbReference>
<evidence type="ECO:0000256" key="3">
    <source>
        <dbReference type="ARBA" id="ARBA00022692"/>
    </source>
</evidence>
<evidence type="ECO:0000256" key="7">
    <source>
        <dbReference type="SAM" id="Phobius"/>
    </source>
</evidence>
<accession>A0ABS9IUH5</accession>
<feature type="transmembrane region" description="Helical" evidence="7">
    <location>
        <begin position="389"/>
        <end position="410"/>
    </location>
</feature>
<feature type="transmembrane region" description="Helical" evidence="7">
    <location>
        <begin position="66"/>
        <end position="89"/>
    </location>
</feature>
<feature type="transmembrane region" description="Helical" evidence="7">
    <location>
        <begin position="350"/>
        <end position="368"/>
    </location>
</feature>
<organism evidence="9 10">
    <name type="scientific">Gordonia liuliyuniae</name>
    <dbReference type="NCBI Taxonomy" id="2911517"/>
    <lineage>
        <taxon>Bacteria</taxon>
        <taxon>Bacillati</taxon>
        <taxon>Actinomycetota</taxon>
        <taxon>Actinomycetes</taxon>
        <taxon>Mycobacteriales</taxon>
        <taxon>Gordoniaceae</taxon>
        <taxon>Gordonia</taxon>
    </lineage>
</organism>
<evidence type="ECO:0000256" key="5">
    <source>
        <dbReference type="ARBA" id="ARBA00023136"/>
    </source>
</evidence>
<protein>
    <submittedName>
        <fullName evidence="9">MFS transporter</fullName>
    </submittedName>
</protein>
<keyword evidence="4 7" id="KW-1133">Transmembrane helix</keyword>
<evidence type="ECO:0000259" key="8">
    <source>
        <dbReference type="PROSITE" id="PS50850"/>
    </source>
</evidence>
<keyword evidence="2" id="KW-0813">Transport</keyword>
<dbReference type="InterPro" id="IPR036259">
    <property type="entry name" value="MFS_trans_sf"/>
</dbReference>
<feature type="transmembrane region" description="Helical" evidence="7">
    <location>
        <begin position="123"/>
        <end position="142"/>
    </location>
</feature>
<dbReference type="PANTHER" id="PTHR42718">
    <property type="entry name" value="MAJOR FACILITATOR SUPERFAMILY MULTIDRUG TRANSPORTER MFSC"/>
    <property type="match status" value="1"/>
</dbReference>
<dbReference type="InterPro" id="IPR011701">
    <property type="entry name" value="MFS"/>
</dbReference>
<evidence type="ECO:0000313" key="9">
    <source>
        <dbReference type="EMBL" id="MCF8589137.1"/>
    </source>
</evidence>
<dbReference type="EMBL" id="JAKKOR010000008">
    <property type="protein sequence ID" value="MCF8589137.1"/>
    <property type="molecule type" value="Genomic_DNA"/>
</dbReference>
<dbReference type="PANTHER" id="PTHR42718:SF9">
    <property type="entry name" value="MAJOR FACILITATOR SUPERFAMILY MULTIDRUG TRANSPORTER MFSC"/>
    <property type="match status" value="1"/>
</dbReference>
<gene>
    <name evidence="9" type="ORF">L5G33_11770</name>
</gene>
<reference evidence="9 10" key="1">
    <citation type="submission" date="2022-01" db="EMBL/GenBank/DDBJ databases">
        <authorList>
            <person name="Huang Y."/>
        </authorList>
    </citation>
    <scope>NUCLEOTIDE SEQUENCE [LARGE SCALE GENOMIC DNA]</scope>
    <source>
        <strain evidence="9 10">HY366</strain>
    </source>
</reference>
<comment type="caution">
    <text evidence="9">The sequence shown here is derived from an EMBL/GenBank/DDBJ whole genome shotgun (WGS) entry which is preliminary data.</text>
</comment>
<feature type="transmembrane region" description="Helical" evidence="7">
    <location>
        <begin position="217"/>
        <end position="234"/>
    </location>
</feature>
<keyword evidence="3 7" id="KW-0812">Transmembrane</keyword>
<feature type="region of interest" description="Disordered" evidence="6">
    <location>
        <begin position="479"/>
        <end position="501"/>
    </location>
</feature>
<feature type="transmembrane region" description="Helical" evidence="7">
    <location>
        <begin position="254"/>
        <end position="276"/>
    </location>
</feature>
<name>A0ABS9IUH5_9ACTN</name>
<dbReference type="Pfam" id="PF07690">
    <property type="entry name" value="MFS_1"/>
    <property type="match status" value="1"/>
</dbReference>
<keyword evidence="10" id="KW-1185">Reference proteome</keyword>
<evidence type="ECO:0000313" key="10">
    <source>
        <dbReference type="Proteomes" id="UP001200110"/>
    </source>
</evidence>
<evidence type="ECO:0000256" key="2">
    <source>
        <dbReference type="ARBA" id="ARBA00022448"/>
    </source>
</evidence>
<feature type="transmembrane region" description="Helical" evidence="7">
    <location>
        <begin position="430"/>
        <end position="449"/>
    </location>
</feature>
<dbReference type="Gene3D" id="1.20.1720.10">
    <property type="entry name" value="Multidrug resistance protein D"/>
    <property type="match status" value="1"/>
</dbReference>
<evidence type="ECO:0000256" key="6">
    <source>
        <dbReference type="SAM" id="MobiDB-lite"/>
    </source>
</evidence>
<evidence type="ECO:0000256" key="4">
    <source>
        <dbReference type="ARBA" id="ARBA00022989"/>
    </source>
</evidence>
<feature type="transmembrane region" description="Helical" evidence="7">
    <location>
        <begin position="184"/>
        <end position="205"/>
    </location>
</feature>
<feature type="transmembrane region" description="Helical" evidence="7">
    <location>
        <begin position="326"/>
        <end position="344"/>
    </location>
</feature>
<feature type="transmembrane region" description="Helical" evidence="7">
    <location>
        <begin position="95"/>
        <end position="111"/>
    </location>
</feature>
<dbReference type="Gene3D" id="1.20.1250.20">
    <property type="entry name" value="MFS general substrate transporter like domains"/>
    <property type="match status" value="1"/>
</dbReference>
<comment type="subcellular location">
    <subcellularLocation>
        <location evidence="1">Cell membrane</location>
        <topology evidence="1">Multi-pass membrane protein</topology>
    </subcellularLocation>
</comment>